<evidence type="ECO:0000313" key="2">
    <source>
        <dbReference type="EMBL" id="EFJ43909.1"/>
    </source>
</evidence>
<evidence type="ECO:0000313" key="3">
    <source>
        <dbReference type="Proteomes" id="UP000001058"/>
    </source>
</evidence>
<name>D8U8D6_VOLCA</name>
<protein>
    <submittedName>
        <fullName evidence="2">Uncharacterized protein</fullName>
    </submittedName>
</protein>
<dbReference type="InParanoid" id="D8U8D6"/>
<organism evidence="3">
    <name type="scientific">Volvox carteri f. nagariensis</name>
    <dbReference type="NCBI Taxonomy" id="3068"/>
    <lineage>
        <taxon>Eukaryota</taxon>
        <taxon>Viridiplantae</taxon>
        <taxon>Chlorophyta</taxon>
        <taxon>core chlorophytes</taxon>
        <taxon>Chlorophyceae</taxon>
        <taxon>CS clade</taxon>
        <taxon>Chlamydomonadales</taxon>
        <taxon>Volvocaceae</taxon>
        <taxon>Volvox</taxon>
    </lineage>
</organism>
<dbReference type="AlphaFoldDB" id="D8U8D6"/>
<dbReference type="Proteomes" id="UP000001058">
    <property type="component" value="Unassembled WGS sequence"/>
</dbReference>
<proteinExistence type="predicted"/>
<feature type="region of interest" description="Disordered" evidence="1">
    <location>
        <begin position="29"/>
        <end position="61"/>
    </location>
</feature>
<reference evidence="2 3" key="1">
    <citation type="journal article" date="2010" name="Science">
        <title>Genomic analysis of organismal complexity in the multicellular green alga Volvox carteri.</title>
        <authorList>
            <person name="Prochnik S.E."/>
            <person name="Umen J."/>
            <person name="Nedelcu A.M."/>
            <person name="Hallmann A."/>
            <person name="Miller S.M."/>
            <person name="Nishii I."/>
            <person name="Ferris P."/>
            <person name="Kuo A."/>
            <person name="Mitros T."/>
            <person name="Fritz-Laylin L.K."/>
            <person name="Hellsten U."/>
            <person name="Chapman J."/>
            <person name="Simakov O."/>
            <person name="Rensing S.A."/>
            <person name="Terry A."/>
            <person name="Pangilinan J."/>
            <person name="Kapitonov V."/>
            <person name="Jurka J."/>
            <person name="Salamov A."/>
            <person name="Shapiro H."/>
            <person name="Schmutz J."/>
            <person name="Grimwood J."/>
            <person name="Lindquist E."/>
            <person name="Lucas S."/>
            <person name="Grigoriev I.V."/>
            <person name="Schmitt R."/>
            <person name="Kirk D."/>
            <person name="Rokhsar D.S."/>
        </authorList>
    </citation>
    <scope>NUCLEOTIDE SEQUENCE [LARGE SCALE GENOMIC DNA]</scope>
    <source>
        <strain evidence="3">f. Nagariensis / Eve</strain>
    </source>
</reference>
<evidence type="ECO:0000256" key="1">
    <source>
        <dbReference type="SAM" id="MobiDB-lite"/>
    </source>
</evidence>
<sequence length="126" mass="14032">MPAGQPVDLSLFLSLCRMDGSPWPSCTIASRIRARTQRTKSTFRPRNNNAQRPNPKQTPKPRYYSYYSILVAMRAREAIKTITLAQPLPLMTFSAPHNPNTTTTTTTTKKSNHICVHAAGITTSTI</sequence>
<feature type="compositionally biased region" description="Low complexity" evidence="1">
    <location>
        <begin position="44"/>
        <end position="55"/>
    </location>
</feature>
<gene>
    <name evidence="2" type="ORF">VOLCADRAFT_95785</name>
</gene>
<dbReference type="EMBL" id="GL378368">
    <property type="protein sequence ID" value="EFJ43909.1"/>
    <property type="molecule type" value="Genomic_DNA"/>
</dbReference>
<accession>D8U8D6</accession>
<dbReference type="GeneID" id="9621772"/>
<dbReference type="RefSeq" id="XP_002954921.1">
    <property type="nucleotide sequence ID" value="XM_002954875.1"/>
</dbReference>
<dbReference type="KEGG" id="vcn:VOLCADRAFT_95785"/>
<feature type="compositionally biased region" description="Basic residues" evidence="1">
    <location>
        <begin position="32"/>
        <end position="43"/>
    </location>
</feature>
<keyword evidence="3" id="KW-1185">Reference proteome</keyword>